<dbReference type="InterPro" id="IPR004161">
    <property type="entry name" value="EFTu-like_2"/>
</dbReference>
<dbReference type="RefSeq" id="WP_048182287.1">
    <property type="nucleotide sequence ID" value="NZ_JXOJ01000002.1"/>
</dbReference>
<dbReference type="Pfam" id="PF03144">
    <property type="entry name" value="GTP_EFTU_D2"/>
    <property type="match status" value="1"/>
</dbReference>
<sequence>MTRRKKMVERVTELMDKPERIRNIGIVAHIDHGKTTLSDNLLAGAGMISEELAGRQLFMDSDEEEQARGITIDASNVSMVHEYGGEEYLINMIDTPGHVDFGGDVTRAMRAVDGAVVVVDAVEGTMPQTETVLRQALKEGVRPVLFINKVDRLVNELKVDEQEMQIRLAKVIDKVNKLIKGMNEKMYNDGWKLDAAKGTVAFGSALYNWAVSVPFMKKSGVSFKDVFDKCNAGDMKWLGKNSPLHAVLLDMVVKHLPNPLQAQDRRIHIIWHGDYTSAEGKAMVNCDPNGPACLMVTDISFDPHAGEVATGRLFSGTLRRGTECYIIGAAKRANRLAQVGIFMGAERIEVEALPAGNIAAVTGLKDAIVGSTVTTLLEMTPFESLKHYSEPVMTVAVEAKSMKDLPKLVEVLRQVGKEDPTVQVSINEETGEHLISGMGELHLEIITGRIKRDKGVDIITSPPIVVYRETATGSAGPVEGKSPNRHNRFYIELEPMDPAIVKLIQDGEVSMNQQAIERRDALAAAGMDKDEAKNVKAIEGTNMFIDMTKGIQYLNETMELVLDGWREALRGGPLADELVQNLKIRLVDVKLHEDAIHRGPAQVIPAVRSAVKAGILMAGDSLLEPVQKIQITVPSEQMGAATSQIQGRRGQVFDMLSEGDTMTIVGKAPVAELFGFAGDVRSATEGRAMWSTEFAGFELVPAGIVDEVVKGIRRRKGLKEQIPRPDDYLA</sequence>
<dbReference type="InterPro" id="IPR041095">
    <property type="entry name" value="EFG_II"/>
</dbReference>
<evidence type="ECO:0000256" key="9">
    <source>
        <dbReference type="ARBA" id="ARBA00024731"/>
    </source>
</evidence>
<feature type="binding site" evidence="10">
    <location>
        <begin position="28"/>
        <end position="35"/>
    </location>
    <ligand>
        <name>GTP</name>
        <dbReference type="ChEBI" id="CHEBI:37565"/>
    </ligand>
</feature>
<dbReference type="HAMAP" id="MF_00054_A">
    <property type="entry name" value="EF_G_EF_2_A"/>
    <property type="match status" value="1"/>
</dbReference>
<comment type="similarity">
    <text evidence="2 10">Belongs to the TRAFAC class translation factor GTPase superfamily. Classic translation factor GTPase family. EF-G/EF-2 subfamily.</text>
</comment>
<keyword evidence="13" id="KW-1185">Reference proteome</keyword>
<evidence type="ECO:0000313" key="13">
    <source>
        <dbReference type="Proteomes" id="UP000035301"/>
    </source>
</evidence>
<dbReference type="Gene3D" id="2.40.30.10">
    <property type="entry name" value="Translation factors"/>
    <property type="match status" value="1"/>
</dbReference>
<dbReference type="GO" id="GO:1990904">
    <property type="term" value="C:ribonucleoprotein complex"/>
    <property type="evidence" value="ECO:0007669"/>
    <property type="project" value="TreeGrafter"/>
</dbReference>
<dbReference type="CDD" id="cd16268">
    <property type="entry name" value="EF2_II"/>
    <property type="match status" value="1"/>
</dbReference>
<evidence type="ECO:0000256" key="8">
    <source>
        <dbReference type="ARBA" id="ARBA00023134"/>
    </source>
</evidence>
<accession>A0A0H1QZW7</accession>
<gene>
    <name evidence="10 12" type="primary">fusA</name>
    <name evidence="12" type="ORF">SZ63_05340</name>
</gene>
<dbReference type="InterPro" id="IPR004543">
    <property type="entry name" value="Transl_elong_EFG/EF2_arc"/>
</dbReference>
<dbReference type="GO" id="GO:0003924">
    <property type="term" value="F:GTPase activity"/>
    <property type="evidence" value="ECO:0007669"/>
    <property type="project" value="InterPro"/>
</dbReference>
<dbReference type="Proteomes" id="UP000035301">
    <property type="component" value="Unassembled WGS sequence"/>
</dbReference>
<dbReference type="SUPFAM" id="SSF50447">
    <property type="entry name" value="Translation proteins"/>
    <property type="match status" value="1"/>
</dbReference>
<keyword evidence="5 10" id="KW-0547">Nucleotide-binding</keyword>
<organism evidence="12 13">
    <name type="scientific">Methanoculleus sediminis</name>
    <dbReference type="NCBI Taxonomy" id="1550566"/>
    <lineage>
        <taxon>Archaea</taxon>
        <taxon>Methanobacteriati</taxon>
        <taxon>Methanobacteriota</taxon>
        <taxon>Stenosarchaea group</taxon>
        <taxon>Methanomicrobia</taxon>
        <taxon>Methanomicrobiales</taxon>
        <taxon>Methanomicrobiaceae</taxon>
        <taxon>Methanoculleus</taxon>
    </lineage>
</organism>
<dbReference type="InterPro" id="IPR014721">
    <property type="entry name" value="Ribsml_uS5_D2-typ_fold_subgr"/>
</dbReference>
<dbReference type="InterPro" id="IPR031157">
    <property type="entry name" value="G_TR_CS"/>
</dbReference>
<dbReference type="InterPro" id="IPR005225">
    <property type="entry name" value="Small_GTP-bd"/>
</dbReference>
<dbReference type="SUPFAM" id="SSF52540">
    <property type="entry name" value="P-loop containing nucleoside triphosphate hydrolases"/>
    <property type="match status" value="1"/>
</dbReference>
<dbReference type="Pfam" id="PF03764">
    <property type="entry name" value="EFG_IV"/>
    <property type="match status" value="1"/>
</dbReference>
<dbReference type="SUPFAM" id="SSF54980">
    <property type="entry name" value="EF-G C-terminal domain-like"/>
    <property type="match status" value="2"/>
</dbReference>
<dbReference type="SMART" id="SM00838">
    <property type="entry name" value="EFG_C"/>
    <property type="match status" value="1"/>
</dbReference>
<dbReference type="CDD" id="cd01681">
    <property type="entry name" value="aeEF2_snRNP_like_IV"/>
    <property type="match status" value="1"/>
</dbReference>
<feature type="binding site" evidence="10">
    <location>
        <begin position="148"/>
        <end position="151"/>
    </location>
    <ligand>
        <name>GTP</name>
        <dbReference type="ChEBI" id="CHEBI:37565"/>
    </ligand>
</feature>
<dbReference type="NCBIfam" id="TIGR00231">
    <property type="entry name" value="small_GTP"/>
    <property type="match status" value="1"/>
</dbReference>
<reference evidence="12 13" key="1">
    <citation type="journal article" date="2015" name="Int. J. Syst. Evol. Microbiol.">
        <title>Methanoculleus sediminis sp. nov., a methanogen from sediments near a submarine mud volcano.</title>
        <authorList>
            <person name="Chen S.C."/>
            <person name="Chen M.F."/>
            <person name="Lai M.C."/>
            <person name="Weng C.Y."/>
            <person name="Wu S.Y."/>
            <person name="Lin S."/>
            <person name="Yang T.F."/>
            <person name="Chen P.C."/>
        </authorList>
    </citation>
    <scope>NUCLEOTIDE SEQUENCE [LARGE SCALE GENOMIC DNA]</scope>
    <source>
        <strain evidence="12 13">S3Fa</strain>
    </source>
</reference>
<dbReference type="Gene3D" id="3.30.230.10">
    <property type="match status" value="1"/>
</dbReference>
<dbReference type="GO" id="GO:0005829">
    <property type="term" value="C:cytosol"/>
    <property type="evidence" value="ECO:0007669"/>
    <property type="project" value="TreeGrafter"/>
</dbReference>
<feature type="domain" description="Tr-type G" evidence="11">
    <location>
        <begin position="19"/>
        <end position="260"/>
    </location>
</feature>
<feature type="binding site" evidence="10">
    <location>
        <begin position="94"/>
        <end position="98"/>
    </location>
    <ligand>
        <name>GTP</name>
        <dbReference type="ChEBI" id="CHEBI:37565"/>
    </ligand>
</feature>
<comment type="subcellular location">
    <subcellularLocation>
        <location evidence="1 10">Cytoplasm</location>
    </subcellularLocation>
</comment>
<dbReference type="OrthoDB" id="6290at2157"/>
<evidence type="ECO:0000256" key="4">
    <source>
        <dbReference type="ARBA" id="ARBA00022490"/>
    </source>
</evidence>
<dbReference type="FunFam" id="3.30.70.240:FF:000001">
    <property type="entry name" value="Elongation factor G"/>
    <property type="match status" value="1"/>
</dbReference>
<evidence type="ECO:0000313" key="12">
    <source>
        <dbReference type="EMBL" id="KLK88443.1"/>
    </source>
</evidence>
<dbReference type="CDD" id="cd01514">
    <property type="entry name" value="Elongation_Factor_C"/>
    <property type="match status" value="1"/>
</dbReference>
<evidence type="ECO:0000256" key="6">
    <source>
        <dbReference type="ARBA" id="ARBA00022768"/>
    </source>
</evidence>
<evidence type="ECO:0000256" key="5">
    <source>
        <dbReference type="ARBA" id="ARBA00022741"/>
    </source>
</evidence>
<dbReference type="STRING" id="1550566.SZ63_05340"/>
<evidence type="ECO:0000256" key="7">
    <source>
        <dbReference type="ARBA" id="ARBA00022917"/>
    </source>
</evidence>
<dbReference type="InterPro" id="IPR009000">
    <property type="entry name" value="Transl_B-barrel_sf"/>
</dbReference>
<proteinExistence type="inferred from homology"/>
<feature type="modified residue" description="Diphthamide" evidence="10">
    <location>
        <position position="597"/>
    </location>
</feature>
<dbReference type="InterPro" id="IPR035647">
    <property type="entry name" value="EFG_III/V"/>
</dbReference>
<dbReference type="FunFam" id="3.30.70.870:FF:000002">
    <property type="entry name" value="Translation elongation factor 2"/>
    <property type="match status" value="1"/>
</dbReference>
<dbReference type="CDD" id="cd16261">
    <property type="entry name" value="EF2_snRNP_III"/>
    <property type="match status" value="1"/>
</dbReference>
<dbReference type="SUPFAM" id="SSF54211">
    <property type="entry name" value="Ribosomal protein S5 domain 2-like"/>
    <property type="match status" value="1"/>
</dbReference>
<dbReference type="GO" id="GO:0005525">
    <property type="term" value="F:GTP binding"/>
    <property type="evidence" value="ECO:0007669"/>
    <property type="project" value="UniProtKB-UniRule"/>
</dbReference>
<dbReference type="PROSITE" id="PS00301">
    <property type="entry name" value="G_TR_1"/>
    <property type="match status" value="1"/>
</dbReference>
<dbReference type="InterPro" id="IPR000640">
    <property type="entry name" value="EFG_V-like"/>
</dbReference>
<dbReference type="Gene3D" id="3.40.50.300">
    <property type="entry name" value="P-loop containing nucleotide triphosphate hydrolases"/>
    <property type="match status" value="1"/>
</dbReference>
<dbReference type="PATRIC" id="fig|1550566.3.peg.1148"/>
<evidence type="ECO:0000256" key="1">
    <source>
        <dbReference type="ARBA" id="ARBA00004496"/>
    </source>
</evidence>
<keyword evidence="6 10" id="KW-0251">Elongation factor</keyword>
<keyword evidence="7 10" id="KW-0648">Protein biosynthesis</keyword>
<dbReference type="PROSITE" id="PS51722">
    <property type="entry name" value="G_TR_2"/>
    <property type="match status" value="1"/>
</dbReference>
<dbReference type="EMBL" id="JXOJ01000002">
    <property type="protein sequence ID" value="KLK88443.1"/>
    <property type="molecule type" value="Genomic_DNA"/>
</dbReference>
<evidence type="ECO:0000259" key="11">
    <source>
        <dbReference type="PROSITE" id="PS51722"/>
    </source>
</evidence>
<dbReference type="Pfam" id="PF00679">
    <property type="entry name" value="EFG_C"/>
    <property type="match status" value="1"/>
</dbReference>
<dbReference type="InterPro" id="IPR027417">
    <property type="entry name" value="P-loop_NTPase"/>
</dbReference>
<dbReference type="Gene3D" id="3.30.70.240">
    <property type="match status" value="1"/>
</dbReference>
<comment type="function">
    <text evidence="9 10">Catalyzes the GTP-dependent ribosomal translocation step during translation elongation. During this step, the ribosome changes from the pre-translocational (PRE) to the post-translocational (POST) state as the newly formed A-site-bound peptidyl-tRNA and P-site-bound deacylated tRNA move to the P and E sites, respectively. Catalyzes the coordinated movement of the two tRNA molecules, the mRNA and conformational changes in the ribosome.</text>
</comment>
<evidence type="ECO:0000256" key="3">
    <source>
        <dbReference type="ARBA" id="ARBA00017891"/>
    </source>
</evidence>
<dbReference type="Pfam" id="PF00009">
    <property type="entry name" value="GTP_EFTU"/>
    <property type="match status" value="1"/>
</dbReference>
<dbReference type="Pfam" id="PF14492">
    <property type="entry name" value="EFG_III"/>
    <property type="match status" value="1"/>
</dbReference>
<dbReference type="GO" id="GO:0003746">
    <property type="term" value="F:translation elongation factor activity"/>
    <property type="evidence" value="ECO:0007669"/>
    <property type="project" value="UniProtKB-UniRule"/>
</dbReference>
<dbReference type="InterPro" id="IPR005517">
    <property type="entry name" value="Transl_elong_EFG/EF2_IV"/>
</dbReference>
<protein>
    <recommendedName>
        <fullName evidence="3 10">Elongation factor 2</fullName>
        <shortName evidence="10">EF-2</shortName>
    </recommendedName>
</protein>
<keyword evidence="8 10" id="KW-0342">GTP-binding</keyword>
<dbReference type="SMART" id="SM00889">
    <property type="entry name" value="EFG_IV"/>
    <property type="match status" value="1"/>
</dbReference>
<dbReference type="PANTHER" id="PTHR42908">
    <property type="entry name" value="TRANSLATION ELONGATION FACTOR-RELATED"/>
    <property type="match status" value="1"/>
</dbReference>
<dbReference type="InterPro" id="IPR000795">
    <property type="entry name" value="T_Tr_GTP-bd_dom"/>
</dbReference>
<dbReference type="NCBIfam" id="TIGR00490">
    <property type="entry name" value="aEF-2"/>
    <property type="match status" value="1"/>
</dbReference>
<name>A0A0H1QZW7_9EURY</name>
<dbReference type="PRINTS" id="PR00315">
    <property type="entry name" value="ELONGATNFCT"/>
</dbReference>
<dbReference type="Gene3D" id="3.30.70.870">
    <property type="entry name" value="Elongation Factor G (Translational Gtpase), domain 3"/>
    <property type="match status" value="1"/>
</dbReference>
<evidence type="ECO:0000256" key="2">
    <source>
        <dbReference type="ARBA" id="ARBA00005870"/>
    </source>
</evidence>
<evidence type="ECO:0000256" key="10">
    <source>
        <dbReference type="HAMAP-Rule" id="MF_00054"/>
    </source>
</evidence>
<comment type="caution">
    <text evidence="12">The sequence shown here is derived from an EMBL/GenBank/DDBJ whole genome shotgun (WGS) entry which is preliminary data.</text>
</comment>
<dbReference type="AlphaFoldDB" id="A0A0H1QZW7"/>
<dbReference type="PANTHER" id="PTHR42908:SF3">
    <property type="entry name" value="ELONGATION FACTOR-LIKE GTPASE 1"/>
    <property type="match status" value="1"/>
</dbReference>
<dbReference type="InterPro" id="IPR020568">
    <property type="entry name" value="Ribosomal_Su5_D2-typ_SF"/>
</dbReference>
<keyword evidence="4 10" id="KW-0963">Cytoplasm</keyword>
<dbReference type="FunFam" id="3.40.50.300:FF:000684">
    <property type="entry name" value="Elongation factor 2"/>
    <property type="match status" value="1"/>
</dbReference>